<dbReference type="AlphaFoldDB" id="A0A2W2GTC4"/>
<dbReference type="RefSeq" id="WP_111169956.1">
    <property type="nucleotide sequence ID" value="NZ_POUA01000234.1"/>
</dbReference>
<name>A0A2W2GTC4_9ACTN</name>
<evidence type="ECO:0000313" key="2">
    <source>
        <dbReference type="EMBL" id="PZG37437.1"/>
    </source>
</evidence>
<comment type="caution">
    <text evidence="2">The sequence shown here is derived from an EMBL/GenBank/DDBJ whole genome shotgun (WGS) entry which is preliminary data.</text>
</comment>
<dbReference type="GO" id="GO:0046872">
    <property type="term" value="F:metal ion binding"/>
    <property type="evidence" value="ECO:0007669"/>
    <property type="project" value="InterPro"/>
</dbReference>
<protein>
    <recommendedName>
        <fullName evidence="1">Mycothiol-dependent maleylpyruvate isomerase metal-binding domain-containing protein</fullName>
    </recommendedName>
</protein>
<organism evidence="2 3">
    <name type="scientific">Spongiactinospora gelatinilytica</name>
    <dbReference type="NCBI Taxonomy" id="2666298"/>
    <lineage>
        <taxon>Bacteria</taxon>
        <taxon>Bacillati</taxon>
        <taxon>Actinomycetota</taxon>
        <taxon>Actinomycetes</taxon>
        <taxon>Streptosporangiales</taxon>
        <taxon>Streptosporangiaceae</taxon>
        <taxon>Spongiactinospora</taxon>
    </lineage>
</organism>
<accession>A0A2W2GTC4</accession>
<evidence type="ECO:0000259" key="1">
    <source>
        <dbReference type="Pfam" id="PF11716"/>
    </source>
</evidence>
<dbReference type="Proteomes" id="UP000248544">
    <property type="component" value="Unassembled WGS sequence"/>
</dbReference>
<dbReference type="InterPro" id="IPR034660">
    <property type="entry name" value="DinB/YfiT-like"/>
</dbReference>
<dbReference type="SUPFAM" id="SSF109854">
    <property type="entry name" value="DinB/YfiT-like putative metalloenzymes"/>
    <property type="match status" value="1"/>
</dbReference>
<reference evidence="2 3" key="1">
    <citation type="submission" date="2018-01" db="EMBL/GenBank/DDBJ databases">
        <title>Draft genome sequence of Sphaerisporangium sp. 7K107.</title>
        <authorList>
            <person name="Sahin N."/>
            <person name="Saygin H."/>
            <person name="Ay H."/>
        </authorList>
    </citation>
    <scope>NUCLEOTIDE SEQUENCE [LARGE SCALE GENOMIC DNA]</scope>
    <source>
        <strain evidence="2 3">7K107</strain>
    </source>
</reference>
<dbReference type="InterPro" id="IPR024344">
    <property type="entry name" value="MDMPI_metal-binding"/>
</dbReference>
<dbReference type="Pfam" id="PF11716">
    <property type="entry name" value="MDMPI_N"/>
    <property type="match status" value="1"/>
</dbReference>
<evidence type="ECO:0000313" key="3">
    <source>
        <dbReference type="Proteomes" id="UP000248544"/>
    </source>
</evidence>
<proteinExistence type="predicted"/>
<dbReference type="Gene3D" id="1.20.120.450">
    <property type="entry name" value="dinb family like domain"/>
    <property type="match status" value="1"/>
</dbReference>
<sequence length="261" mass="27664">MSGSDPVIAALRGEHDRLAVLVRTFDETALARPSGAAEWDVSQVLGHLGSGAEITRATVLAALGDGSKPGREEMEAIWRTWNGMTRRGRADGFLQAGEALVALYESLDAATRETLRIDMGFLPAPVDVPTSARLRLSELALHSWDVRAGFDAHPALDPGTAGQLLHGEPDTIGWIGRPAEGVRAVIAVTTTEPASVFALRLLDRISVDFDVPDKPDGTLALPAEAWLRLVAGRLGPSHTPANVAATGAADLDRLRGIFPGY</sequence>
<feature type="domain" description="Mycothiol-dependent maleylpyruvate isomerase metal-binding" evidence="1">
    <location>
        <begin position="11"/>
        <end position="147"/>
    </location>
</feature>
<keyword evidence="3" id="KW-1185">Reference proteome</keyword>
<gene>
    <name evidence="2" type="ORF">C1I98_25435</name>
</gene>
<dbReference type="EMBL" id="POUA01000234">
    <property type="protein sequence ID" value="PZG37437.1"/>
    <property type="molecule type" value="Genomic_DNA"/>
</dbReference>